<dbReference type="EMBL" id="PHWZ01000250">
    <property type="protein sequence ID" value="TEY53012.1"/>
    <property type="molecule type" value="Genomic_DNA"/>
</dbReference>
<keyword evidence="2" id="KW-1185">Reference proteome</keyword>
<evidence type="ECO:0000313" key="2">
    <source>
        <dbReference type="Proteomes" id="UP000297299"/>
    </source>
</evidence>
<accession>A0A4Y8CZB9</accession>
<reference evidence="1 2" key="1">
    <citation type="submission" date="2017-11" db="EMBL/GenBank/DDBJ databases">
        <title>Comparative genomics of Botrytis spp.</title>
        <authorList>
            <person name="Valero-Jimenez C.A."/>
            <person name="Tapia P."/>
            <person name="Veloso J."/>
            <person name="Silva-Moreno E."/>
            <person name="Staats M."/>
            <person name="Valdes J.H."/>
            <person name="Van Kan J.A.L."/>
        </authorList>
    </citation>
    <scope>NUCLEOTIDE SEQUENCE [LARGE SCALE GENOMIC DNA]</scope>
    <source>
        <strain evidence="1 2">MUCL2830</strain>
    </source>
</reference>
<name>A0A4Y8CZB9_9HELO</name>
<comment type="caution">
    <text evidence="1">The sequence shown here is derived from an EMBL/GenBank/DDBJ whole genome shotgun (WGS) entry which is preliminary data.</text>
</comment>
<gene>
    <name evidence="1" type="ORF">BOTCAL_0251g00010</name>
</gene>
<protein>
    <submittedName>
        <fullName evidence="1">Uncharacterized protein</fullName>
    </submittedName>
</protein>
<dbReference type="AlphaFoldDB" id="A0A4Y8CZB9"/>
<dbReference type="Proteomes" id="UP000297299">
    <property type="component" value="Unassembled WGS sequence"/>
</dbReference>
<organism evidence="1 2">
    <name type="scientific">Botryotinia calthae</name>
    <dbReference type="NCBI Taxonomy" id="38488"/>
    <lineage>
        <taxon>Eukaryota</taxon>
        <taxon>Fungi</taxon>
        <taxon>Dikarya</taxon>
        <taxon>Ascomycota</taxon>
        <taxon>Pezizomycotina</taxon>
        <taxon>Leotiomycetes</taxon>
        <taxon>Helotiales</taxon>
        <taxon>Sclerotiniaceae</taxon>
        <taxon>Botryotinia</taxon>
    </lineage>
</organism>
<proteinExistence type="predicted"/>
<sequence>MSIVDSFIKAVGRNAVFGPMQRRDNVRVIYLNAQLKELDVATVPWSQSRCVMIFPIRLYYIVFHLLITRTHVPLEEFYKVIDRCKVFDEV</sequence>
<evidence type="ECO:0000313" key="1">
    <source>
        <dbReference type="EMBL" id="TEY53012.1"/>
    </source>
</evidence>